<dbReference type="Pfam" id="PF18645">
    <property type="entry name" value="DUF5631"/>
    <property type="match status" value="1"/>
</dbReference>
<name>A0A1A2SME5_MYCNT</name>
<evidence type="ECO:0000259" key="2">
    <source>
        <dbReference type="Pfam" id="PF18645"/>
    </source>
</evidence>
<feature type="region of interest" description="Disordered" evidence="1">
    <location>
        <begin position="148"/>
        <end position="206"/>
    </location>
</feature>
<reference evidence="4 5" key="1">
    <citation type="submission" date="2016-06" db="EMBL/GenBank/DDBJ databases">
        <authorList>
            <person name="Kjaerup R.B."/>
            <person name="Dalgaard T.S."/>
            <person name="Juul-Madsen H.R."/>
        </authorList>
    </citation>
    <scope>NUCLEOTIDE SEQUENCE [LARGE SCALE GENOMIC DNA]</scope>
    <source>
        <strain evidence="4 5">E152</strain>
    </source>
</reference>
<proteinExistence type="predicted"/>
<accession>A0A1A2SME5</accession>
<evidence type="ECO:0008006" key="6">
    <source>
        <dbReference type="Google" id="ProtNLM"/>
    </source>
</evidence>
<dbReference type="RefSeq" id="WP_067914808.1">
    <property type="nucleotide sequence ID" value="NZ_LZJQ01000042.1"/>
</dbReference>
<feature type="compositionally biased region" description="Low complexity" evidence="1">
    <location>
        <begin position="220"/>
        <end position="231"/>
    </location>
</feature>
<comment type="caution">
    <text evidence="4">The sequence shown here is derived from an EMBL/GenBank/DDBJ whole genome shotgun (WGS) entry which is preliminary data.</text>
</comment>
<organism evidence="4 5">
    <name type="scientific">Mycobacterium mantenii</name>
    <dbReference type="NCBI Taxonomy" id="560555"/>
    <lineage>
        <taxon>Bacteria</taxon>
        <taxon>Bacillati</taxon>
        <taxon>Actinomycetota</taxon>
        <taxon>Actinomycetes</taxon>
        <taxon>Mycobacteriales</taxon>
        <taxon>Mycobacteriaceae</taxon>
        <taxon>Mycobacterium</taxon>
        <taxon>Mycobacterium avium complex (MAC)</taxon>
    </lineage>
</organism>
<evidence type="ECO:0000313" key="5">
    <source>
        <dbReference type="Proteomes" id="UP000092389"/>
    </source>
</evidence>
<dbReference type="Proteomes" id="UP000092389">
    <property type="component" value="Unassembled WGS sequence"/>
</dbReference>
<feature type="region of interest" description="Disordered" evidence="1">
    <location>
        <begin position="115"/>
        <end position="136"/>
    </location>
</feature>
<evidence type="ECO:0000259" key="3">
    <source>
        <dbReference type="Pfam" id="PF18646"/>
    </source>
</evidence>
<dbReference type="AlphaFoldDB" id="A0A1A2SME5"/>
<sequence length="571" mass="60337">MAVFGRMSARQRLRRATRESLATPAFSSPIDCTPWVTGGLWPAELSTVTGETATLAEYLKADLERIAHAANDQLKLLKRAGMTDLSRQAAEARVIDEARGRAVRRVESTIRYLHAVQSGAKAPPAPPPRVEPSKADLEKTQVLPAIREVKPIAEAPAPSASTPSPRPGRRRRRRASALEPVAEIGTPQAPSQEAPADGPTPSSADVSHLDQTQVIPVVRAEPVSSAPEAAPDQADSGRHHAVVGPAAGEDEGAAAEDEHAAAEDEHAAAEDEFAAAEGSPLEETQVIPVVSRAMFEAPTQESTPDQADSGRHHVVVDEPVAGEAEPPVVPQEAVADAAPADATPAAAETDTAAFPAAQTRSEKPSTTTGFENARLNRLLEFVVRQEPRLNWAIGDRSDGTTVLVTDLAHGWIPSGITLPAGVRLLEPEHRSGRVAALIGETVRVVTYAPGDSLHRSVDFAATTSSVEPRALPAIEDLASVLNAAARGRDDLPKIVPRLAQAAAAGTVVVDQEVDVLRVHLDTARYQLLVQYPNINPALLLKCLLMAATEGIASGDAVSANYHLAWYQKLAG</sequence>
<evidence type="ECO:0000313" key="4">
    <source>
        <dbReference type="EMBL" id="OBH65291.1"/>
    </source>
</evidence>
<feature type="domain" description="DUF5631" evidence="2">
    <location>
        <begin position="474"/>
        <end position="568"/>
    </location>
</feature>
<feature type="domain" description="DUF5632" evidence="3">
    <location>
        <begin position="371"/>
        <end position="449"/>
    </location>
</feature>
<gene>
    <name evidence="4" type="ORF">A5683_01350</name>
</gene>
<dbReference type="EMBL" id="LZJU01000215">
    <property type="protein sequence ID" value="OBH65291.1"/>
    <property type="molecule type" value="Genomic_DNA"/>
</dbReference>
<feature type="compositionally biased region" description="Basic and acidic residues" evidence="1">
    <location>
        <begin position="256"/>
        <end position="269"/>
    </location>
</feature>
<dbReference type="InterPro" id="IPR040833">
    <property type="entry name" value="DUF5631"/>
</dbReference>
<protein>
    <recommendedName>
        <fullName evidence="6">Vegetative cell wall protein</fullName>
    </recommendedName>
</protein>
<evidence type="ECO:0000256" key="1">
    <source>
        <dbReference type="SAM" id="MobiDB-lite"/>
    </source>
</evidence>
<dbReference type="OrthoDB" id="4764211at2"/>
<dbReference type="InterPro" id="IPR040604">
    <property type="entry name" value="DUF5632"/>
</dbReference>
<feature type="region of interest" description="Disordered" evidence="1">
    <location>
        <begin position="220"/>
        <end position="283"/>
    </location>
</feature>
<dbReference type="Pfam" id="PF18646">
    <property type="entry name" value="DUF5632"/>
    <property type="match status" value="1"/>
</dbReference>